<name>A0A8H7SJU9_9FUNG</name>
<dbReference type="AlphaFoldDB" id="A0A8H7SJU9"/>
<sequence length="115" mass="12979">MSHAALDVFLDEIPLDSLTNFPEDTQTIWKNIDLRLDMQGMSNDGYHNLQIQVNSETGNTSLRKDFLNKRYSLAVVLSVTSPDPKNVGRALQESFDEMVTTSKKFKNGVTKIVDE</sequence>
<organism evidence="1 2">
    <name type="scientific">Thamnidium elegans</name>
    <dbReference type="NCBI Taxonomy" id="101142"/>
    <lineage>
        <taxon>Eukaryota</taxon>
        <taxon>Fungi</taxon>
        <taxon>Fungi incertae sedis</taxon>
        <taxon>Mucoromycota</taxon>
        <taxon>Mucoromycotina</taxon>
        <taxon>Mucoromycetes</taxon>
        <taxon>Mucorales</taxon>
        <taxon>Mucorineae</taxon>
        <taxon>Mucoraceae</taxon>
        <taxon>Thamnidium</taxon>
    </lineage>
</organism>
<evidence type="ECO:0000313" key="1">
    <source>
        <dbReference type="EMBL" id="KAG2230794.1"/>
    </source>
</evidence>
<proteinExistence type="predicted"/>
<comment type="caution">
    <text evidence="1">The sequence shown here is derived from an EMBL/GenBank/DDBJ whole genome shotgun (WGS) entry which is preliminary data.</text>
</comment>
<dbReference type="Proteomes" id="UP000613177">
    <property type="component" value="Unassembled WGS sequence"/>
</dbReference>
<keyword evidence="2" id="KW-1185">Reference proteome</keyword>
<dbReference type="EMBL" id="JAEPRE010000183">
    <property type="protein sequence ID" value="KAG2230794.1"/>
    <property type="molecule type" value="Genomic_DNA"/>
</dbReference>
<accession>A0A8H7SJU9</accession>
<dbReference type="OrthoDB" id="3521506at2759"/>
<evidence type="ECO:0000313" key="2">
    <source>
        <dbReference type="Proteomes" id="UP000613177"/>
    </source>
</evidence>
<reference evidence="1" key="1">
    <citation type="submission" date="2021-01" db="EMBL/GenBank/DDBJ databases">
        <title>Metabolic potential, ecology and presence of endohyphal bacteria is reflected in genomic diversity of Mucoromycotina.</title>
        <authorList>
            <person name="Muszewska A."/>
            <person name="Okrasinska A."/>
            <person name="Steczkiewicz K."/>
            <person name="Drgas O."/>
            <person name="Orlowska M."/>
            <person name="Perlinska-Lenart U."/>
            <person name="Aleksandrzak-Piekarczyk T."/>
            <person name="Szatraj K."/>
            <person name="Zielenkiewicz U."/>
            <person name="Pilsyk S."/>
            <person name="Malc E."/>
            <person name="Mieczkowski P."/>
            <person name="Kruszewska J.S."/>
            <person name="Biernat P."/>
            <person name="Pawlowska J."/>
        </authorList>
    </citation>
    <scope>NUCLEOTIDE SEQUENCE</scope>
    <source>
        <strain evidence="1">WA0000018081</strain>
    </source>
</reference>
<gene>
    <name evidence="1" type="ORF">INT48_006816</name>
</gene>
<protein>
    <submittedName>
        <fullName evidence="1">Uncharacterized protein</fullName>
    </submittedName>
</protein>